<name>A0A6A6EJA4_9PEZI</name>
<gene>
    <name evidence="1" type="ORF">K469DRAFT_694340</name>
</gene>
<protein>
    <submittedName>
        <fullName evidence="1">Uncharacterized protein</fullName>
    </submittedName>
</protein>
<dbReference type="EMBL" id="ML994615">
    <property type="protein sequence ID" value="KAF2192207.1"/>
    <property type="molecule type" value="Genomic_DNA"/>
</dbReference>
<dbReference type="Proteomes" id="UP000800200">
    <property type="component" value="Unassembled WGS sequence"/>
</dbReference>
<reference evidence="1" key="1">
    <citation type="journal article" date="2020" name="Stud. Mycol.">
        <title>101 Dothideomycetes genomes: a test case for predicting lifestyles and emergence of pathogens.</title>
        <authorList>
            <person name="Haridas S."/>
            <person name="Albert R."/>
            <person name="Binder M."/>
            <person name="Bloem J."/>
            <person name="Labutti K."/>
            <person name="Salamov A."/>
            <person name="Andreopoulos B."/>
            <person name="Baker S."/>
            <person name="Barry K."/>
            <person name="Bills G."/>
            <person name="Bluhm B."/>
            <person name="Cannon C."/>
            <person name="Castanera R."/>
            <person name="Culley D."/>
            <person name="Daum C."/>
            <person name="Ezra D."/>
            <person name="Gonzalez J."/>
            <person name="Henrissat B."/>
            <person name="Kuo A."/>
            <person name="Liang C."/>
            <person name="Lipzen A."/>
            <person name="Lutzoni F."/>
            <person name="Magnuson J."/>
            <person name="Mondo S."/>
            <person name="Nolan M."/>
            <person name="Ohm R."/>
            <person name="Pangilinan J."/>
            <person name="Park H.-J."/>
            <person name="Ramirez L."/>
            <person name="Alfaro M."/>
            <person name="Sun H."/>
            <person name="Tritt A."/>
            <person name="Yoshinaga Y."/>
            <person name="Zwiers L.-H."/>
            <person name="Turgeon B."/>
            <person name="Goodwin S."/>
            <person name="Spatafora J."/>
            <person name="Crous P."/>
            <person name="Grigoriev I."/>
        </authorList>
    </citation>
    <scope>NUCLEOTIDE SEQUENCE</scope>
    <source>
        <strain evidence="1">CBS 207.26</strain>
    </source>
</reference>
<evidence type="ECO:0000313" key="2">
    <source>
        <dbReference type="Proteomes" id="UP000800200"/>
    </source>
</evidence>
<accession>A0A6A6EJA4</accession>
<sequence length="201" mass="22805">MTRADVIDTVAVKARKKCRERILRGAGLAIAGWAIGVDAETLANEVYPRIPDPVQQDLGRDHFNIFKFLDVIAEHPELRVATSDKMGIYLVIAMPTTGGGSIKISIYVGKTEVTLVQRYDHLYKEYRDSRLPQRYQYRVVEEHNLKLYAVAILETETALRVVISFAEALIAFILGSYADSGPEIWMRQRQWDAILPGIRKE</sequence>
<proteinExistence type="predicted"/>
<keyword evidence="2" id="KW-1185">Reference proteome</keyword>
<organism evidence="1 2">
    <name type="scientific">Zopfia rhizophila CBS 207.26</name>
    <dbReference type="NCBI Taxonomy" id="1314779"/>
    <lineage>
        <taxon>Eukaryota</taxon>
        <taxon>Fungi</taxon>
        <taxon>Dikarya</taxon>
        <taxon>Ascomycota</taxon>
        <taxon>Pezizomycotina</taxon>
        <taxon>Dothideomycetes</taxon>
        <taxon>Dothideomycetes incertae sedis</taxon>
        <taxon>Zopfiaceae</taxon>
        <taxon>Zopfia</taxon>
    </lineage>
</organism>
<evidence type="ECO:0000313" key="1">
    <source>
        <dbReference type="EMBL" id="KAF2192207.1"/>
    </source>
</evidence>
<dbReference type="AlphaFoldDB" id="A0A6A6EJA4"/>